<dbReference type="GO" id="GO:0007166">
    <property type="term" value="P:cell surface receptor signaling pathway"/>
    <property type="evidence" value="ECO:0007669"/>
    <property type="project" value="TreeGrafter"/>
</dbReference>
<evidence type="ECO:0000256" key="12">
    <source>
        <dbReference type="SAM" id="Phobius"/>
    </source>
</evidence>
<dbReference type="PANTHER" id="PTHR25466">
    <property type="entry name" value="T-LYMPHOCYTE ACTIVATION ANTIGEN"/>
    <property type="match status" value="1"/>
</dbReference>
<evidence type="ECO:0000256" key="4">
    <source>
        <dbReference type="ARBA" id="ARBA00022729"/>
    </source>
</evidence>
<proteinExistence type="predicted"/>
<evidence type="ECO:0000256" key="10">
    <source>
        <dbReference type="ARBA" id="ARBA00023319"/>
    </source>
</evidence>
<dbReference type="InterPro" id="IPR051713">
    <property type="entry name" value="T-cell_Activation_Regulation"/>
</dbReference>
<evidence type="ECO:0000256" key="1">
    <source>
        <dbReference type="ARBA" id="ARBA00004251"/>
    </source>
</evidence>
<dbReference type="InterPro" id="IPR013106">
    <property type="entry name" value="Ig_V-set"/>
</dbReference>
<dbReference type="GO" id="GO:0042130">
    <property type="term" value="P:negative regulation of T cell proliferation"/>
    <property type="evidence" value="ECO:0007669"/>
    <property type="project" value="TreeGrafter"/>
</dbReference>
<dbReference type="SMART" id="SM00406">
    <property type="entry name" value="IGv"/>
    <property type="match status" value="1"/>
</dbReference>
<evidence type="ECO:0000256" key="9">
    <source>
        <dbReference type="ARBA" id="ARBA00023180"/>
    </source>
</evidence>
<keyword evidence="5 12" id="KW-1133">Transmembrane helix</keyword>
<organism evidence="14 15">
    <name type="scientific">Silurus asotus</name>
    <name type="common">Amur catfish</name>
    <name type="synonym">Parasilurus asotus</name>
    <dbReference type="NCBI Taxonomy" id="30991"/>
    <lineage>
        <taxon>Eukaryota</taxon>
        <taxon>Metazoa</taxon>
        <taxon>Chordata</taxon>
        <taxon>Craniata</taxon>
        <taxon>Vertebrata</taxon>
        <taxon>Euteleostomi</taxon>
        <taxon>Actinopterygii</taxon>
        <taxon>Neopterygii</taxon>
        <taxon>Teleostei</taxon>
        <taxon>Ostariophysi</taxon>
        <taxon>Siluriformes</taxon>
        <taxon>Siluridae</taxon>
        <taxon>Silurus</taxon>
    </lineage>
</organism>
<dbReference type="PROSITE" id="PS50835">
    <property type="entry name" value="IG_LIKE"/>
    <property type="match status" value="1"/>
</dbReference>
<dbReference type="EMBL" id="MU551707">
    <property type="protein sequence ID" value="KAI5617007.1"/>
    <property type="molecule type" value="Genomic_DNA"/>
</dbReference>
<feature type="compositionally biased region" description="Low complexity" evidence="11">
    <location>
        <begin position="356"/>
        <end position="369"/>
    </location>
</feature>
<name>A0AAD5FIU2_SILAS</name>
<evidence type="ECO:0000256" key="5">
    <source>
        <dbReference type="ARBA" id="ARBA00022989"/>
    </source>
</evidence>
<keyword evidence="2" id="KW-1003">Cell membrane</keyword>
<reference evidence="14" key="1">
    <citation type="submission" date="2018-07" db="EMBL/GenBank/DDBJ databases">
        <title>Comparative genomics of catfishes provides insights into carnivory and benthic adaptation.</title>
        <authorList>
            <person name="Zhang Y."/>
            <person name="Wang D."/>
            <person name="Peng Z."/>
            <person name="Zheng S."/>
            <person name="Shao F."/>
            <person name="Tao W."/>
        </authorList>
    </citation>
    <scope>NUCLEOTIDE SEQUENCE</scope>
    <source>
        <strain evidence="14">Chongqing</strain>
    </source>
</reference>
<keyword evidence="6 12" id="KW-0472">Membrane</keyword>
<feature type="transmembrane region" description="Helical" evidence="12">
    <location>
        <begin position="26"/>
        <end position="46"/>
    </location>
</feature>
<evidence type="ECO:0000256" key="6">
    <source>
        <dbReference type="ARBA" id="ARBA00023136"/>
    </source>
</evidence>
<dbReference type="InterPro" id="IPR036179">
    <property type="entry name" value="Ig-like_dom_sf"/>
</dbReference>
<evidence type="ECO:0000259" key="13">
    <source>
        <dbReference type="PROSITE" id="PS50835"/>
    </source>
</evidence>
<dbReference type="GO" id="GO:0009897">
    <property type="term" value="C:external side of plasma membrane"/>
    <property type="evidence" value="ECO:0007669"/>
    <property type="project" value="TreeGrafter"/>
</dbReference>
<keyword evidence="10" id="KW-0393">Immunoglobulin domain</keyword>
<dbReference type="GO" id="GO:0071222">
    <property type="term" value="P:cellular response to lipopolysaccharide"/>
    <property type="evidence" value="ECO:0007669"/>
    <property type="project" value="TreeGrafter"/>
</dbReference>
<protein>
    <recommendedName>
        <fullName evidence="13">Ig-like domain-containing protein</fullName>
    </recommendedName>
</protein>
<sequence>MAKCKDLSEFDEGQTVMSRRLDSLPYFPFAVVTVIFLHIIVAVVYCPTKKKATKPGLVTNVHTNPQSETSEKESLPYFPFAVVTVIFLHIIVAVVYCPTKKKGCSLEGNKETKQITGYTGNSVLLPCSCTDLHTKPQSFTWAKETNTWVQISPESEQYKGRFQLVNDQSSGNLSLLISHLTVEDEGDYMCNLTESEHRYIKLTVEEDEGDYKCDIINSIKDIKLTVRETAACTCLSEATSLRKSKHPDRYAEYQRNAAQNSKTPPNTRTLSVADVSEKVIAINAMKSPVECHINIQHLNTLHGEGSRTPGQVIGSKADAKEAGEKGCAELNREADSGSRFREPICAEGEDSETETGARSARAGNRNARSARAEPSRKPERVQREQSRAGNQSAFSASRAESETRARSARADQSRVGNRRAFRASRAENRRTE</sequence>
<evidence type="ECO:0000256" key="2">
    <source>
        <dbReference type="ARBA" id="ARBA00022475"/>
    </source>
</evidence>
<feature type="transmembrane region" description="Helical" evidence="12">
    <location>
        <begin position="77"/>
        <end position="96"/>
    </location>
</feature>
<dbReference type="Proteomes" id="UP001205998">
    <property type="component" value="Unassembled WGS sequence"/>
</dbReference>
<dbReference type="InterPro" id="IPR003599">
    <property type="entry name" value="Ig_sub"/>
</dbReference>
<accession>A0AAD5FIU2</accession>
<dbReference type="SUPFAM" id="SSF48726">
    <property type="entry name" value="Immunoglobulin"/>
    <property type="match status" value="1"/>
</dbReference>
<keyword evidence="8" id="KW-0675">Receptor</keyword>
<feature type="compositionally biased region" description="Basic and acidic residues" evidence="11">
    <location>
        <begin position="370"/>
        <end position="386"/>
    </location>
</feature>
<keyword evidence="3 12" id="KW-0812">Transmembrane</keyword>
<dbReference type="AlphaFoldDB" id="A0AAD5FIU2"/>
<feature type="domain" description="Ig-like" evidence="13">
    <location>
        <begin position="98"/>
        <end position="201"/>
    </location>
</feature>
<dbReference type="InterPro" id="IPR013783">
    <property type="entry name" value="Ig-like_fold"/>
</dbReference>
<keyword evidence="15" id="KW-1185">Reference proteome</keyword>
<dbReference type="GO" id="GO:0042102">
    <property type="term" value="P:positive regulation of T cell proliferation"/>
    <property type="evidence" value="ECO:0007669"/>
    <property type="project" value="TreeGrafter"/>
</dbReference>
<dbReference type="GO" id="GO:0031295">
    <property type="term" value="P:T cell costimulation"/>
    <property type="evidence" value="ECO:0007669"/>
    <property type="project" value="TreeGrafter"/>
</dbReference>
<dbReference type="PANTHER" id="PTHR25466:SF14">
    <property type="entry name" value="BUTYROPHILIN SUBFAMILY 2 MEMBER A2-LIKE-RELATED"/>
    <property type="match status" value="1"/>
</dbReference>
<dbReference type="GO" id="GO:0006955">
    <property type="term" value="P:immune response"/>
    <property type="evidence" value="ECO:0007669"/>
    <property type="project" value="TreeGrafter"/>
</dbReference>
<evidence type="ECO:0000256" key="3">
    <source>
        <dbReference type="ARBA" id="ARBA00022692"/>
    </source>
</evidence>
<feature type="compositionally biased region" description="Basic and acidic residues" evidence="11">
    <location>
        <begin position="317"/>
        <end position="344"/>
    </location>
</feature>
<comment type="subcellular location">
    <subcellularLocation>
        <location evidence="1">Cell membrane</location>
        <topology evidence="1">Single-pass type I membrane protein</topology>
    </subcellularLocation>
</comment>
<dbReference type="Pfam" id="PF07686">
    <property type="entry name" value="V-set"/>
    <property type="match status" value="1"/>
</dbReference>
<feature type="region of interest" description="Disordered" evidence="11">
    <location>
        <begin position="302"/>
        <end position="432"/>
    </location>
</feature>
<dbReference type="Gene3D" id="2.60.40.10">
    <property type="entry name" value="Immunoglobulins"/>
    <property type="match status" value="1"/>
</dbReference>
<dbReference type="SMART" id="SM00409">
    <property type="entry name" value="IG"/>
    <property type="match status" value="1"/>
</dbReference>
<comment type="caution">
    <text evidence="14">The sequence shown here is derived from an EMBL/GenBank/DDBJ whole genome shotgun (WGS) entry which is preliminary data.</text>
</comment>
<evidence type="ECO:0000256" key="8">
    <source>
        <dbReference type="ARBA" id="ARBA00023170"/>
    </source>
</evidence>
<evidence type="ECO:0000313" key="15">
    <source>
        <dbReference type="Proteomes" id="UP001205998"/>
    </source>
</evidence>
<gene>
    <name evidence="14" type="ORF">C0J50_23260</name>
</gene>
<evidence type="ECO:0000256" key="11">
    <source>
        <dbReference type="SAM" id="MobiDB-lite"/>
    </source>
</evidence>
<evidence type="ECO:0000256" key="7">
    <source>
        <dbReference type="ARBA" id="ARBA00023157"/>
    </source>
</evidence>
<keyword evidence="9" id="KW-0325">Glycoprotein</keyword>
<keyword evidence="7" id="KW-1015">Disulfide bond</keyword>
<evidence type="ECO:0000313" key="14">
    <source>
        <dbReference type="EMBL" id="KAI5617007.1"/>
    </source>
</evidence>
<feature type="compositionally biased region" description="Basic and acidic residues" evidence="11">
    <location>
        <begin position="399"/>
        <end position="412"/>
    </location>
</feature>
<dbReference type="InterPro" id="IPR007110">
    <property type="entry name" value="Ig-like_dom"/>
</dbReference>
<keyword evidence="4" id="KW-0732">Signal</keyword>